<dbReference type="EMBL" id="JAQQKW010000009">
    <property type="protein sequence ID" value="MDC7695459.1"/>
    <property type="molecule type" value="Genomic_DNA"/>
</dbReference>
<evidence type="ECO:0000259" key="1">
    <source>
        <dbReference type="PROSITE" id="PS50234"/>
    </source>
</evidence>
<dbReference type="InterPro" id="IPR002035">
    <property type="entry name" value="VWF_A"/>
</dbReference>
<dbReference type="InterPro" id="IPR028087">
    <property type="entry name" value="Tad_N"/>
</dbReference>
<organism evidence="2 3">
    <name type="scientific">Asticcacaulis currens</name>
    <dbReference type="NCBI Taxonomy" id="2984210"/>
    <lineage>
        <taxon>Bacteria</taxon>
        <taxon>Pseudomonadati</taxon>
        <taxon>Pseudomonadota</taxon>
        <taxon>Alphaproteobacteria</taxon>
        <taxon>Caulobacterales</taxon>
        <taxon>Caulobacteraceae</taxon>
        <taxon>Asticcacaulis</taxon>
    </lineage>
</organism>
<sequence length="568" mass="60711">MLEPLRRGWRQLEQTARSLLFWRDVRGNTVIVFGLIAATLAAATGAGVEFSQAHEQTNRLQDAADAAALRGALMAKDETAAKSAADTVFALNLIDSGITPTSKGLSFETSGSHKTAIYAARAQIQTSFLRLMGINTLTVAATSTAEAELRKSEIALVLDSTGSMSRDSRMTNLKAAVDSVLASLLVNGQNVWGAKVGIVPFDTQVNIKGVPASGIAGEFGETPYSYSCTGSGMNADSCTSLGTTRDLMCSGSADVAACKANARLYAYTYNGSYRVFVTSYFAQNNGYCWVNYSYSYCGYTVVSRTDAYSTTNWARTSSSSNSTPWSYAAYYSRPNSSYAQYTGTITATPTSAGGYGSGSTTTIKDNSTITANADLLGVGTDSWNGCVIDRKQPYDVSGQSPIASTPDTLYPAAKCATNNLLPVMGLTTDIAAVRAHAQKLTPAGNTNITIGVQWGMELLSPELPFNTAQSYSDKSNYKYMIVITDGENTQNRWTTSATSINQRTLLACQAAKDLGITVYTIRVMEGNSDMLKACASRPDYFYDVTAASQLTSTLAKVFYSIQSTRLTK</sequence>
<protein>
    <submittedName>
        <fullName evidence="2">VWA domain-containing protein</fullName>
    </submittedName>
</protein>
<evidence type="ECO:0000313" key="2">
    <source>
        <dbReference type="EMBL" id="MDC7695459.1"/>
    </source>
</evidence>
<dbReference type="Pfam" id="PF00092">
    <property type="entry name" value="VWA"/>
    <property type="match status" value="1"/>
</dbReference>
<feature type="domain" description="VWFA" evidence="1">
    <location>
        <begin position="153"/>
        <end position="206"/>
    </location>
</feature>
<dbReference type="PROSITE" id="PS50234">
    <property type="entry name" value="VWFA"/>
    <property type="match status" value="1"/>
</dbReference>
<comment type="caution">
    <text evidence="2">The sequence shown here is derived from an EMBL/GenBank/DDBJ whole genome shotgun (WGS) entry which is preliminary data.</text>
</comment>
<gene>
    <name evidence="2" type="ORF">PQU94_14350</name>
</gene>
<name>A0ABT5IGZ3_9CAUL</name>
<dbReference type="InterPro" id="IPR036465">
    <property type="entry name" value="vWFA_dom_sf"/>
</dbReference>
<dbReference type="Pfam" id="PF13400">
    <property type="entry name" value="Tad"/>
    <property type="match status" value="1"/>
</dbReference>
<dbReference type="Proteomes" id="UP001216595">
    <property type="component" value="Unassembled WGS sequence"/>
</dbReference>
<dbReference type="Gene3D" id="3.40.50.410">
    <property type="entry name" value="von Willebrand factor, type A domain"/>
    <property type="match status" value="2"/>
</dbReference>
<evidence type="ECO:0000313" key="3">
    <source>
        <dbReference type="Proteomes" id="UP001216595"/>
    </source>
</evidence>
<dbReference type="RefSeq" id="WP_272742125.1">
    <property type="nucleotide sequence ID" value="NZ_JAQQKW010000009.1"/>
</dbReference>
<dbReference type="SUPFAM" id="SSF53300">
    <property type="entry name" value="vWA-like"/>
    <property type="match status" value="1"/>
</dbReference>
<proteinExistence type="predicted"/>
<reference evidence="2 3" key="1">
    <citation type="submission" date="2023-01" db="EMBL/GenBank/DDBJ databases">
        <title>Novel species of the genus Asticcacaulis isolated from rivers.</title>
        <authorList>
            <person name="Lu H."/>
        </authorList>
    </citation>
    <scope>NUCLEOTIDE SEQUENCE [LARGE SCALE GENOMIC DNA]</scope>
    <source>
        <strain evidence="2 3">DXS10W</strain>
    </source>
</reference>
<accession>A0ABT5IGZ3</accession>
<keyword evidence="3" id="KW-1185">Reference proteome</keyword>